<organism evidence="5 6">
    <name type="scientific">Brevibacterium salitolerans</name>
    <dbReference type="NCBI Taxonomy" id="1403566"/>
    <lineage>
        <taxon>Bacteria</taxon>
        <taxon>Bacillati</taxon>
        <taxon>Actinomycetota</taxon>
        <taxon>Actinomycetes</taxon>
        <taxon>Micrococcales</taxon>
        <taxon>Brevibacteriaceae</taxon>
        <taxon>Brevibacterium</taxon>
    </lineage>
</organism>
<gene>
    <name evidence="5" type="ORF">GCM10009823_10540</name>
</gene>
<evidence type="ECO:0000256" key="3">
    <source>
        <dbReference type="RuleBase" id="RU003345"/>
    </source>
</evidence>
<dbReference type="InterPro" id="IPR029510">
    <property type="entry name" value="Ald_DH_CS_GLU"/>
</dbReference>
<evidence type="ECO:0000259" key="4">
    <source>
        <dbReference type="Pfam" id="PF00171"/>
    </source>
</evidence>
<dbReference type="EMBL" id="BAAAPZ010000003">
    <property type="protein sequence ID" value="GAA2092674.1"/>
    <property type="molecule type" value="Genomic_DNA"/>
</dbReference>
<keyword evidence="1 3" id="KW-0560">Oxidoreductase</keyword>
<evidence type="ECO:0000313" key="5">
    <source>
        <dbReference type="EMBL" id="GAA2092674.1"/>
    </source>
</evidence>
<dbReference type="Pfam" id="PF00171">
    <property type="entry name" value="Aldedh"/>
    <property type="match status" value="1"/>
</dbReference>
<keyword evidence="6" id="KW-1185">Reference proteome</keyword>
<dbReference type="PROSITE" id="PS00687">
    <property type="entry name" value="ALDEHYDE_DEHYDR_GLU"/>
    <property type="match status" value="1"/>
</dbReference>
<dbReference type="Proteomes" id="UP001500984">
    <property type="component" value="Unassembled WGS sequence"/>
</dbReference>
<comment type="caution">
    <text evidence="5">The sequence shown here is derived from an EMBL/GenBank/DDBJ whole genome shotgun (WGS) entry which is preliminary data.</text>
</comment>
<evidence type="ECO:0000256" key="2">
    <source>
        <dbReference type="PROSITE-ProRule" id="PRU10007"/>
    </source>
</evidence>
<accession>A0ABN2WHJ1</accession>
<dbReference type="Gene3D" id="3.40.605.10">
    <property type="entry name" value="Aldehyde Dehydrogenase, Chain A, domain 1"/>
    <property type="match status" value="1"/>
</dbReference>
<evidence type="ECO:0000313" key="6">
    <source>
        <dbReference type="Proteomes" id="UP001500984"/>
    </source>
</evidence>
<evidence type="ECO:0000256" key="1">
    <source>
        <dbReference type="ARBA" id="ARBA00023002"/>
    </source>
</evidence>
<dbReference type="InterPro" id="IPR016163">
    <property type="entry name" value="Ald_DH_C"/>
</dbReference>
<dbReference type="RefSeq" id="WP_344335900.1">
    <property type="nucleotide sequence ID" value="NZ_BAAAPZ010000003.1"/>
</dbReference>
<dbReference type="PANTHER" id="PTHR11699">
    <property type="entry name" value="ALDEHYDE DEHYDROGENASE-RELATED"/>
    <property type="match status" value="1"/>
</dbReference>
<reference evidence="5 6" key="1">
    <citation type="journal article" date="2019" name="Int. J. Syst. Evol. Microbiol.">
        <title>The Global Catalogue of Microorganisms (GCM) 10K type strain sequencing project: providing services to taxonomists for standard genome sequencing and annotation.</title>
        <authorList>
            <consortium name="The Broad Institute Genomics Platform"/>
            <consortium name="The Broad Institute Genome Sequencing Center for Infectious Disease"/>
            <person name="Wu L."/>
            <person name="Ma J."/>
        </authorList>
    </citation>
    <scope>NUCLEOTIDE SEQUENCE [LARGE SCALE GENOMIC DNA]</scope>
    <source>
        <strain evidence="5 6">JCM 15900</strain>
    </source>
</reference>
<dbReference type="InterPro" id="IPR016162">
    <property type="entry name" value="Ald_DH_N"/>
</dbReference>
<dbReference type="InterPro" id="IPR016161">
    <property type="entry name" value="Ald_DH/histidinol_DH"/>
</dbReference>
<feature type="domain" description="Aldehyde dehydrogenase" evidence="4">
    <location>
        <begin position="18"/>
        <end position="483"/>
    </location>
</feature>
<feature type="active site" evidence="2">
    <location>
        <position position="254"/>
    </location>
</feature>
<comment type="similarity">
    <text evidence="3">Belongs to the aldehyde dehydrogenase family.</text>
</comment>
<proteinExistence type="inferred from homology"/>
<dbReference type="Gene3D" id="3.40.309.10">
    <property type="entry name" value="Aldehyde Dehydrogenase, Chain A, domain 2"/>
    <property type="match status" value="1"/>
</dbReference>
<sequence>MTGFPEKKHWPMLIGGEWVDALDGSTSDVITPIDRNVVIATVPQGKEADADRAVEAARAAFPGWAGLHFKERQKLILQAADALEARIEDLAQLTAVDTGNALRTQARPEAQTLVDLFRYMGGVAGEVKGVTLPAGEQQLQYTRREPLGVVAGILPWNSPLMIAAFKTPAALAAGNTIILKCAEDAPLTILEMGRIIADILPAGVLNIVTGKGSVIGERLAVHPGVDKVSFTGSTGVGRHIAEVAGKRLAHSSMELGGKSPCIVFPDSDTDAVADQVVLSTRFARQGQSCTSGSRLFLHEDIYDSFLAKVVERIGAMKVGDPRDEASDIGAVNSAKQWNTIQNYIEIGESMEGVEIAYDGRESLEVGEPGFYHAPIVFSRARNDWQTSKEEIFGPVLSVIPWKDEDEVVEMANDNEYGLAAFVFAKDVDAALRTAHRIESGWVQVNQGGGQVAGQSYGGFKQSGFGREASLEGLLEGFTQIKQVNVKLG</sequence>
<name>A0ABN2WHJ1_9MICO</name>
<dbReference type="SUPFAM" id="SSF53720">
    <property type="entry name" value="ALDH-like"/>
    <property type="match status" value="1"/>
</dbReference>
<dbReference type="InterPro" id="IPR015590">
    <property type="entry name" value="Aldehyde_DH_dom"/>
</dbReference>
<protein>
    <submittedName>
        <fullName evidence="5">Aldehyde dehydrogenase family protein</fullName>
    </submittedName>
</protein>